<dbReference type="CDD" id="cd05379">
    <property type="entry name" value="CAP_bacterial"/>
    <property type="match status" value="1"/>
</dbReference>
<dbReference type="Proteomes" id="UP000217103">
    <property type="component" value="Unassembled WGS sequence"/>
</dbReference>
<feature type="compositionally biased region" description="Basic and acidic residues" evidence="1">
    <location>
        <begin position="91"/>
        <end position="117"/>
    </location>
</feature>
<keyword evidence="2" id="KW-1133">Transmembrane helix</keyword>
<dbReference type="STRING" id="35622.SAMN04489764_2321"/>
<sequence length="263" mass="28463">MRLSPHPRHPQRSIQRRNHLGMSACLMIAVLLTGILIGRLSRGPDTSDQIFLNNAAPGTSTPTSDPPSPHAEESRAPLGTVVRSAPSPSAERVRPSAEVSKAPREKKSTADQAHRDDLGDATTALGSEHESRAGETDLAALEAEVVRLTNAARRRAGCRPLRVDARLVRSARQHSRDMAATGLLSHDSSDGTSPWLRMERAGYPDGGAENIGRGYQDAEEAVRGWMSSRRHRQNIVNCELRAIGVGVAEGEGGPWWTQDFGYS</sequence>
<dbReference type="PANTHER" id="PTHR31157">
    <property type="entry name" value="SCP DOMAIN-CONTAINING PROTEIN"/>
    <property type="match status" value="1"/>
</dbReference>
<accession>A0A1H1E574</accession>
<feature type="region of interest" description="Disordered" evidence="1">
    <location>
        <begin position="48"/>
        <end position="117"/>
    </location>
</feature>
<keyword evidence="2" id="KW-0472">Membrane</keyword>
<reference evidence="4 5" key="1">
    <citation type="submission" date="2016-10" db="EMBL/GenBank/DDBJ databases">
        <authorList>
            <person name="de Groot N.N."/>
        </authorList>
    </citation>
    <scope>NUCLEOTIDE SEQUENCE [LARGE SCALE GENOMIC DNA]</scope>
    <source>
        <strain evidence="4 5">DSM 43794</strain>
    </source>
</reference>
<dbReference type="InterPro" id="IPR014044">
    <property type="entry name" value="CAP_dom"/>
</dbReference>
<dbReference type="Gene3D" id="3.40.33.10">
    <property type="entry name" value="CAP"/>
    <property type="match status" value="1"/>
</dbReference>
<dbReference type="RefSeq" id="WP_093259046.1">
    <property type="nucleotide sequence ID" value="NZ_FNKK01000002.1"/>
</dbReference>
<evidence type="ECO:0000256" key="2">
    <source>
        <dbReference type="SAM" id="Phobius"/>
    </source>
</evidence>
<evidence type="ECO:0000313" key="4">
    <source>
        <dbReference type="EMBL" id="SDQ83911.1"/>
    </source>
</evidence>
<keyword evidence="5" id="KW-1185">Reference proteome</keyword>
<dbReference type="AlphaFoldDB" id="A0A1H1E574"/>
<evidence type="ECO:0000259" key="3">
    <source>
        <dbReference type="Pfam" id="PF00188"/>
    </source>
</evidence>
<keyword evidence="2" id="KW-0812">Transmembrane</keyword>
<dbReference type="OrthoDB" id="68195at2"/>
<name>A0A1H1E574_9ACTN</name>
<organism evidence="4 5">
    <name type="scientific">Thermostaphylospora chromogena</name>
    <dbReference type="NCBI Taxonomy" id="35622"/>
    <lineage>
        <taxon>Bacteria</taxon>
        <taxon>Bacillati</taxon>
        <taxon>Actinomycetota</taxon>
        <taxon>Actinomycetes</taxon>
        <taxon>Streptosporangiales</taxon>
        <taxon>Thermomonosporaceae</taxon>
        <taxon>Thermostaphylospora</taxon>
    </lineage>
</organism>
<dbReference type="PANTHER" id="PTHR31157:SF1">
    <property type="entry name" value="SCP DOMAIN-CONTAINING PROTEIN"/>
    <property type="match status" value="1"/>
</dbReference>
<dbReference type="InterPro" id="IPR035940">
    <property type="entry name" value="CAP_sf"/>
</dbReference>
<feature type="domain" description="SCP" evidence="3">
    <location>
        <begin position="147"/>
        <end position="260"/>
    </location>
</feature>
<evidence type="ECO:0000313" key="5">
    <source>
        <dbReference type="Proteomes" id="UP000217103"/>
    </source>
</evidence>
<dbReference type="SUPFAM" id="SSF55797">
    <property type="entry name" value="PR-1-like"/>
    <property type="match status" value="1"/>
</dbReference>
<feature type="transmembrane region" description="Helical" evidence="2">
    <location>
        <begin position="20"/>
        <end position="40"/>
    </location>
</feature>
<evidence type="ECO:0000256" key="1">
    <source>
        <dbReference type="SAM" id="MobiDB-lite"/>
    </source>
</evidence>
<proteinExistence type="predicted"/>
<dbReference type="EMBL" id="FNKK01000002">
    <property type="protein sequence ID" value="SDQ83911.1"/>
    <property type="molecule type" value="Genomic_DNA"/>
</dbReference>
<protein>
    <submittedName>
        <fullName evidence="4">Cysteine-rich secretory protein family protein</fullName>
    </submittedName>
</protein>
<dbReference type="Pfam" id="PF00188">
    <property type="entry name" value="CAP"/>
    <property type="match status" value="1"/>
</dbReference>
<gene>
    <name evidence="4" type="ORF">SAMN04489764_2321</name>
</gene>